<sequence>MSMRTEACRRPLLQEKIQQKRRQTTRERYADAQERLAAGGSPKKITPPNASRVRGEVAKQTGRAGGGLEDIVDAVSGQRGALEVFAGADHFLHVAALLRSGEAERLFPHLLLGKGVVAKILLQPNQDDGDALAPLTCLLSPLVLDILKRVGRVDGKANEDDMCFASQLDRLAVYSAVCDIVFKDGGDVALCRRSAWAWTARAGTHGGEVAKGEDAEKTSLAAGSVADDD</sequence>
<keyword evidence="2" id="KW-1185">Reference proteome</keyword>
<evidence type="ECO:0000313" key="1">
    <source>
        <dbReference type="EMBL" id="KAJ8112642.1"/>
    </source>
</evidence>
<organism evidence="1 2">
    <name type="scientific">Boeremia exigua</name>
    <dbReference type="NCBI Taxonomy" id="749465"/>
    <lineage>
        <taxon>Eukaryota</taxon>
        <taxon>Fungi</taxon>
        <taxon>Dikarya</taxon>
        <taxon>Ascomycota</taxon>
        <taxon>Pezizomycotina</taxon>
        <taxon>Dothideomycetes</taxon>
        <taxon>Pleosporomycetidae</taxon>
        <taxon>Pleosporales</taxon>
        <taxon>Pleosporineae</taxon>
        <taxon>Didymellaceae</taxon>
        <taxon>Boeremia</taxon>
    </lineage>
</organism>
<name>A0ACC2IC09_9PLEO</name>
<dbReference type="EMBL" id="JAPHNI010000309">
    <property type="protein sequence ID" value="KAJ8112642.1"/>
    <property type="molecule type" value="Genomic_DNA"/>
</dbReference>
<dbReference type="Proteomes" id="UP001153331">
    <property type="component" value="Unassembled WGS sequence"/>
</dbReference>
<accession>A0ACC2IC09</accession>
<evidence type="ECO:0000313" key="2">
    <source>
        <dbReference type="Proteomes" id="UP001153331"/>
    </source>
</evidence>
<comment type="caution">
    <text evidence="1">The sequence shown here is derived from an EMBL/GenBank/DDBJ whole genome shotgun (WGS) entry which is preliminary data.</text>
</comment>
<gene>
    <name evidence="1" type="ORF">OPT61_g5031</name>
</gene>
<reference evidence="1" key="1">
    <citation type="submission" date="2022-11" db="EMBL/GenBank/DDBJ databases">
        <title>Genome Sequence of Boeremia exigua.</title>
        <authorList>
            <person name="Buettner E."/>
        </authorList>
    </citation>
    <scope>NUCLEOTIDE SEQUENCE</scope>
    <source>
        <strain evidence="1">CU02</strain>
    </source>
</reference>
<proteinExistence type="predicted"/>
<protein>
    <submittedName>
        <fullName evidence="1">Uncharacterized protein</fullName>
    </submittedName>
</protein>